<dbReference type="RefSeq" id="XP_066919815.1">
    <property type="nucleotide sequence ID" value="XM_067063714.1"/>
</dbReference>
<keyword evidence="7" id="KW-0963">Cytoplasm</keyword>
<evidence type="ECO:0000313" key="22">
    <source>
        <dbReference type="EnsemblMetazoa" id="CLYHEMP001259.2"/>
    </source>
</evidence>
<dbReference type="GO" id="GO:0005085">
    <property type="term" value="F:guanyl-nucleotide exchange factor activity"/>
    <property type="evidence" value="ECO:0007669"/>
    <property type="project" value="UniProtKB-KW"/>
</dbReference>
<feature type="region of interest" description="Disordered" evidence="19">
    <location>
        <begin position="264"/>
        <end position="285"/>
    </location>
</feature>
<evidence type="ECO:0000256" key="7">
    <source>
        <dbReference type="ARBA" id="ARBA00022490"/>
    </source>
</evidence>
<dbReference type="GO" id="GO:0070062">
    <property type="term" value="C:extracellular exosome"/>
    <property type="evidence" value="ECO:0007669"/>
    <property type="project" value="TreeGrafter"/>
</dbReference>
<feature type="chain" id="PRO_5029684804" description="EF-hand domain-containing protein" evidence="20">
    <location>
        <begin position="21"/>
        <end position="366"/>
    </location>
</feature>
<dbReference type="PROSITE" id="PS00018">
    <property type="entry name" value="EF_HAND_1"/>
    <property type="match status" value="2"/>
</dbReference>
<dbReference type="GO" id="GO:0005793">
    <property type="term" value="C:endoplasmic reticulum-Golgi intermediate compartment"/>
    <property type="evidence" value="ECO:0007669"/>
    <property type="project" value="TreeGrafter"/>
</dbReference>
<evidence type="ECO:0000256" key="19">
    <source>
        <dbReference type="SAM" id="MobiDB-lite"/>
    </source>
</evidence>
<dbReference type="GeneID" id="136807136"/>
<dbReference type="GO" id="GO:0005509">
    <property type="term" value="F:calcium ion binding"/>
    <property type="evidence" value="ECO:0007669"/>
    <property type="project" value="InterPro"/>
</dbReference>
<evidence type="ECO:0000256" key="5">
    <source>
        <dbReference type="ARBA" id="ARBA00007828"/>
    </source>
</evidence>
<evidence type="ECO:0000256" key="3">
    <source>
        <dbReference type="ARBA" id="ARBA00004555"/>
    </source>
</evidence>
<dbReference type="InterPro" id="IPR002048">
    <property type="entry name" value="EF_hand_dom"/>
</dbReference>
<evidence type="ECO:0000256" key="2">
    <source>
        <dbReference type="ARBA" id="ARBA00004496"/>
    </source>
</evidence>
<name>A0A7M5TSP3_9CNID</name>
<proteinExistence type="inferred from homology"/>
<evidence type="ECO:0000256" key="13">
    <source>
        <dbReference type="ARBA" id="ARBA00022837"/>
    </source>
</evidence>
<evidence type="ECO:0000259" key="21">
    <source>
        <dbReference type="PROSITE" id="PS50222"/>
    </source>
</evidence>
<dbReference type="InterPro" id="IPR011992">
    <property type="entry name" value="EF-hand-dom_pair"/>
</dbReference>
<keyword evidence="17" id="KW-0455">Luminescence</keyword>
<comment type="subcellular location">
    <subcellularLocation>
        <location evidence="2">Cytoplasm</location>
    </subcellularLocation>
    <subcellularLocation>
        <location evidence="3">Golgi apparatus</location>
    </subcellularLocation>
    <subcellularLocation>
        <location evidence="1">Membrane</location>
        <topology evidence="1">Peripheral membrane protein</topology>
    </subcellularLocation>
    <subcellularLocation>
        <location evidence="4">Secreted</location>
    </subcellularLocation>
</comment>
<organism evidence="22 23">
    <name type="scientific">Clytia hemisphaerica</name>
    <dbReference type="NCBI Taxonomy" id="252671"/>
    <lineage>
        <taxon>Eukaryota</taxon>
        <taxon>Metazoa</taxon>
        <taxon>Cnidaria</taxon>
        <taxon>Hydrozoa</taxon>
        <taxon>Hydroidolina</taxon>
        <taxon>Leptothecata</taxon>
        <taxon>Obeliida</taxon>
        <taxon>Clytiidae</taxon>
        <taxon>Clytia</taxon>
    </lineage>
</organism>
<evidence type="ECO:0000256" key="17">
    <source>
        <dbReference type="ARBA" id="ARBA00023223"/>
    </source>
</evidence>
<keyword evidence="8" id="KW-0964">Secreted</keyword>
<dbReference type="PANTHER" id="PTHR19237:SF20">
    <property type="entry name" value="NUCLEOBINDIN 1"/>
    <property type="match status" value="1"/>
</dbReference>
<evidence type="ECO:0000256" key="15">
    <source>
        <dbReference type="ARBA" id="ARBA00023125"/>
    </source>
</evidence>
<evidence type="ECO:0000256" key="1">
    <source>
        <dbReference type="ARBA" id="ARBA00004170"/>
    </source>
</evidence>
<dbReference type="Pfam" id="PF13499">
    <property type="entry name" value="EF-hand_7"/>
    <property type="match status" value="1"/>
</dbReference>
<keyword evidence="10" id="KW-0344">Guanine-nucleotide releasing factor</keyword>
<dbReference type="GO" id="GO:0005794">
    <property type="term" value="C:Golgi apparatus"/>
    <property type="evidence" value="ECO:0007669"/>
    <property type="project" value="UniProtKB-SubCell"/>
</dbReference>
<evidence type="ECO:0000256" key="11">
    <source>
        <dbReference type="ARBA" id="ARBA00022729"/>
    </source>
</evidence>
<keyword evidence="11 20" id="KW-0732">Signal</keyword>
<evidence type="ECO:0000256" key="4">
    <source>
        <dbReference type="ARBA" id="ARBA00004613"/>
    </source>
</evidence>
<dbReference type="PANTHER" id="PTHR19237">
    <property type="entry name" value="NUCLEOBINDIN"/>
    <property type="match status" value="1"/>
</dbReference>
<keyword evidence="13" id="KW-0106">Calcium</keyword>
<feature type="compositionally biased region" description="Acidic residues" evidence="19">
    <location>
        <begin position="327"/>
        <end position="337"/>
    </location>
</feature>
<comment type="similarity">
    <text evidence="6">Belongs to the nucleobindin family.</text>
</comment>
<feature type="compositionally biased region" description="Basic and acidic residues" evidence="19">
    <location>
        <begin position="313"/>
        <end position="326"/>
    </location>
</feature>
<keyword evidence="12" id="KW-0677">Repeat</keyword>
<dbReference type="InterPro" id="IPR018247">
    <property type="entry name" value="EF_Hand_1_Ca_BS"/>
</dbReference>
<evidence type="ECO:0000256" key="10">
    <source>
        <dbReference type="ARBA" id="ARBA00022658"/>
    </source>
</evidence>
<accession>A0A7M5TSP3</accession>
<dbReference type="InterPro" id="IPR040250">
    <property type="entry name" value="Nucleobindin"/>
</dbReference>
<keyword evidence="16" id="KW-0472">Membrane</keyword>
<feature type="domain" description="EF-hand" evidence="21">
    <location>
        <begin position="282"/>
        <end position="317"/>
    </location>
</feature>
<evidence type="ECO:0000256" key="20">
    <source>
        <dbReference type="SAM" id="SignalP"/>
    </source>
</evidence>
<dbReference type="InterPro" id="IPR057576">
    <property type="entry name" value="NUCB1_N"/>
</dbReference>
<dbReference type="GO" id="GO:0008218">
    <property type="term" value="P:bioluminescence"/>
    <property type="evidence" value="ECO:0007669"/>
    <property type="project" value="UniProtKB-KW"/>
</dbReference>
<feature type="region of interest" description="Disordered" evidence="19">
    <location>
        <begin position="153"/>
        <end position="216"/>
    </location>
</feature>
<sequence>MNKFSLVILLIFGLVQQHVAPPVEKEKKEFQDNMRGNTDGLSHEQAQDQEYFRYLTQIVGELEKDAKFKAKLNNASEDDIKSGKIADFFPEVDVSIRRKLDEIKRMEVEYQRDLVRQKKDHMAGIERNYWNPIHHDNKDSFEMADLKKLLSKHNDMMSEQDKKRKEDFKKHEMDKEHERREKQKNMSEEERKKDDEEYKQHHEQKHESMHEPGHKKQLEEVWEKEDGLDPDSFDPRTFFNLHDKNNDGHLDTYELETMFLNDLDKVYNESDPNTDKQEREEEMERMREHVLKNMDTDKDGLVSYDEFIAETKDTDFDKDEEWKPLTEEEQFSDEEYKEYERLLSEQEGHHEDENHVEGGAQAEVHH</sequence>
<keyword evidence="18" id="KW-0599">Photoprotein</keyword>
<dbReference type="EnsemblMetazoa" id="CLYHEMT001259.2">
    <property type="protein sequence ID" value="CLYHEMP001259.2"/>
    <property type="gene ID" value="CLYHEMG001259"/>
</dbReference>
<evidence type="ECO:0000256" key="12">
    <source>
        <dbReference type="ARBA" id="ARBA00022737"/>
    </source>
</evidence>
<dbReference type="Pfam" id="PF25434">
    <property type="entry name" value="NUCB1_N"/>
    <property type="match status" value="1"/>
</dbReference>
<protein>
    <recommendedName>
        <fullName evidence="21">EF-hand domain-containing protein</fullName>
    </recommendedName>
</protein>
<comment type="similarity">
    <text evidence="5">Belongs to the aequorin family.</text>
</comment>
<evidence type="ECO:0000256" key="9">
    <source>
        <dbReference type="ARBA" id="ARBA00022553"/>
    </source>
</evidence>
<evidence type="ECO:0000313" key="23">
    <source>
        <dbReference type="Proteomes" id="UP000594262"/>
    </source>
</evidence>
<dbReference type="GO" id="GO:0016020">
    <property type="term" value="C:membrane"/>
    <property type="evidence" value="ECO:0007669"/>
    <property type="project" value="UniProtKB-SubCell"/>
</dbReference>
<dbReference type="OrthoDB" id="5982823at2759"/>
<evidence type="ECO:0000256" key="18">
    <source>
        <dbReference type="ARBA" id="ARBA00023262"/>
    </source>
</evidence>
<reference evidence="22" key="1">
    <citation type="submission" date="2021-01" db="UniProtKB">
        <authorList>
            <consortium name="EnsemblMetazoa"/>
        </authorList>
    </citation>
    <scope>IDENTIFICATION</scope>
</reference>
<keyword evidence="14" id="KW-0333">Golgi apparatus</keyword>
<keyword evidence="23" id="KW-1185">Reference proteome</keyword>
<dbReference type="PROSITE" id="PS50222">
    <property type="entry name" value="EF_HAND_2"/>
    <property type="match status" value="2"/>
</dbReference>
<dbReference type="SUPFAM" id="SSF47473">
    <property type="entry name" value="EF-hand"/>
    <property type="match status" value="1"/>
</dbReference>
<keyword evidence="9" id="KW-0597">Phosphoprotein</keyword>
<keyword evidence="15" id="KW-0238">DNA-binding</keyword>
<feature type="domain" description="EF-hand" evidence="21">
    <location>
        <begin position="230"/>
        <end position="265"/>
    </location>
</feature>
<evidence type="ECO:0000256" key="16">
    <source>
        <dbReference type="ARBA" id="ARBA00023136"/>
    </source>
</evidence>
<feature type="compositionally biased region" description="Basic and acidic residues" evidence="19">
    <location>
        <begin position="338"/>
        <end position="356"/>
    </location>
</feature>
<dbReference type="Proteomes" id="UP000594262">
    <property type="component" value="Unplaced"/>
</dbReference>
<feature type="signal peptide" evidence="20">
    <location>
        <begin position="1"/>
        <end position="20"/>
    </location>
</feature>
<dbReference type="GO" id="GO:0003677">
    <property type="term" value="F:DNA binding"/>
    <property type="evidence" value="ECO:0007669"/>
    <property type="project" value="UniProtKB-KW"/>
</dbReference>
<dbReference type="Gene3D" id="1.10.238.10">
    <property type="entry name" value="EF-hand"/>
    <property type="match status" value="1"/>
</dbReference>
<evidence type="ECO:0000256" key="14">
    <source>
        <dbReference type="ARBA" id="ARBA00023034"/>
    </source>
</evidence>
<evidence type="ECO:0000256" key="8">
    <source>
        <dbReference type="ARBA" id="ARBA00022525"/>
    </source>
</evidence>
<feature type="region of interest" description="Disordered" evidence="19">
    <location>
        <begin position="313"/>
        <end position="366"/>
    </location>
</feature>
<evidence type="ECO:0000256" key="6">
    <source>
        <dbReference type="ARBA" id="ARBA00008063"/>
    </source>
</evidence>
<dbReference type="AlphaFoldDB" id="A0A7M5TSP3"/>